<dbReference type="Proteomes" id="UP001355653">
    <property type="component" value="Unassembled WGS sequence"/>
</dbReference>
<comment type="caution">
    <text evidence="1">The sequence shown here is derived from an EMBL/GenBank/DDBJ whole genome shotgun (WGS) entry which is preliminary data.</text>
</comment>
<organism evidence="1 2">
    <name type="scientific">Paenibacillus chondroitinus</name>
    <dbReference type="NCBI Taxonomy" id="59842"/>
    <lineage>
        <taxon>Bacteria</taxon>
        <taxon>Bacillati</taxon>
        <taxon>Bacillota</taxon>
        <taxon>Bacilli</taxon>
        <taxon>Bacillales</taxon>
        <taxon>Paenibacillaceae</taxon>
        <taxon>Paenibacillus</taxon>
    </lineage>
</organism>
<reference evidence="1 2" key="1">
    <citation type="submission" date="2023-03" db="EMBL/GenBank/DDBJ databases">
        <title>Bacillus Genome Sequencing.</title>
        <authorList>
            <person name="Dunlap C."/>
        </authorList>
    </citation>
    <scope>NUCLEOTIDE SEQUENCE [LARGE SCALE GENOMIC DNA]</scope>
    <source>
        <strain evidence="1 2">NRS-1351</strain>
    </source>
</reference>
<evidence type="ECO:0000313" key="1">
    <source>
        <dbReference type="EMBL" id="MEB4796699.1"/>
    </source>
</evidence>
<accession>A0ABU6DG22</accession>
<protein>
    <submittedName>
        <fullName evidence="1">Uncharacterized protein</fullName>
    </submittedName>
</protein>
<gene>
    <name evidence="1" type="ORF">P5G65_22575</name>
</gene>
<dbReference type="EMBL" id="JAROBY010000037">
    <property type="protein sequence ID" value="MEB4796699.1"/>
    <property type="molecule type" value="Genomic_DNA"/>
</dbReference>
<keyword evidence="2" id="KW-1185">Reference proteome</keyword>
<name>A0ABU6DG22_9BACL</name>
<sequence>MTENLIERAAGGLVLRETQVYKLYSFTIDMDMWGFQKDIWNLERFGRTLQSGKSLKKQR</sequence>
<evidence type="ECO:0000313" key="2">
    <source>
        <dbReference type="Proteomes" id="UP001355653"/>
    </source>
</evidence>
<proteinExistence type="predicted"/>